<dbReference type="GO" id="GO:0046872">
    <property type="term" value="F:metal ion binding"/>
    <property type="evidence" value="ECO:0007669"/>
    <property type="project" value="UniProtKB-KW"/>
</dbReference>
<evidence type="ECO:0000256" key="10">
    <source>
        <dbReference type="ARBA" id="ARBA00022705"/>
    </source>
</evidence>
<evidence type="ECO:0000256" key="22">
    <source>
        <dbReference type="ARBA" id="ARBA00023239"/>
    </source>
</evidence>
<keyword evidence="8" id="KW-0500">Molybdenum</keyword>
<keyword evidence="13 24" id="KW-0378">Hydrolase</keyword>
<dbReference type="HAMAP" id="MF_00015">
    <property type="entry name" value="LexA"/>
    <property type="match status" value="1"/>
</dbReference>
<evidence type="ECO:0000256" key="23">
    <source>
        <dbReference type="ARBA" id="ARBA00047317"/>
    </source>
</evidence>
<organism evidence="26 27">
    <name type="scientific">Symbiodinium necroappetens</name>
    <dbReference type="NCBI Taxonomy" id="1628268"/>
    <lineage>
        <taxon>Eukaryota</taxon>
        <taxon>Sar</taxon>
        <taxon>Alveolata</taxon>
        <taxon>Dinophyceae</taxon>
        <taxon>Suessiales</taxon>
        <taxon>Symbiodiniaceae</taxon>
        <taxon>Symbiodinium</taxon>
    </lineage>
</organism>
<keyword evidence="20" id="KW-0234">DNA repair</keyword>
<dbReference type="InterPro" id="IPR036390">
    <property type="entry name" value="WH_DNA-bd_sf"/>
</dbReference>
<gene>
    <name evidence="26" type="primary">lexA</name>
    <name evidence="26" type="ORF">SNEC2469_LOCUS23222</name>
</gene>
<dbReference type="GO" id="GO:0006260">
    <property type="term" value="P:DNA replication"/>
    <property type="evidence" value="ECO:0007669"/>
    <property type="project" value="UniProtKB-KW"/>
</dbReference>
<dbReference type="SMART" id="SM00852">
    <property type="entry name" value="MoCF_biosynth"/>
    <property type="match status" value="1"/>
</dbReference>
<dbReference type="PRINTS" id="PR00726">
    <property type="entry name" value="LEXASERPTASE"/>
</dbReference>
<dbReference type="SUPFAM" id="SSF53218">
    <property type="entry name" value="Molybdenum cofactor biosynthesis proteins"/>
    <property type="match status" value="1"/>
</dbReference>
<keyword evidence="27" id="KW-1185">Reference proteome</keyword>
<dbReference type="InterPro" id="IPR006200">
    <property type="entry name" value="LexA"/>
</dbReference>
<dbReference type="Pfam" id="PF03453">
    <property type="entry name" value="MoeA_N"/>
    <property type="match status" value="1"/>
</dbReference>
<dbReference type="GO" id="GO:0006281">
    <property type="term" value="P:DNA repair"/>
    <property type="evidence" value="ECO:0007669"/>
    <property type="project" value="UniProtKB-KW"/>
</dbReference>
<dbReference type="UniPathway" id="UPA00344"/>
<evidence type="ECO:0000256" key="5">
    <source>
        <dbReference type="ARBA" id="ARBA00007589"/>
    </source>
</evidence>
<evidence type="ECO:0000256" key="17">
    <source>
        <dbReference type="ARBA" id="ARBA00023125"/>
    </source>
</evidence>
<keyword evidence="15" id="KW-0460">Magnesium</keyword>
<dbReference type="InterPro" id="IPR039418">
    <property type="entry name" value="LexA-like"/>
</dbReference>
<dbReference type="Gene3D" id="1.10.10.10">
    <property type="entry name" value="Winged helix-like DNA-binding domain superfamily/Winged helix DNA-binding domain"/>
    <property type="match status" value="1"/>
</dbReference>
<dbReference type="Gene3D" id="2.170.190.11">
    <property type="entry name" value="Molybdopterin biosynthesis moea protein, domain 3"/>
    <property type="match status" value="1"/>
</dbReference>
<evidence type="ECO:0000256" key="1">
    <source>
        <dbReference type="ARBA" id="ARBA00001637"/>
    </source>
</evidence>
<dbReference type="GO" id="GO:0045892">
    <property type="term" value="P:negative regulation of DNA-templated transcription"/>
    <property type="evidence" value="ECO:0007669"/>
    <property type="project" value="InterPro"/>
</dbReference>
<keyword evidence="12" id="KW-0227">DNA damage</keyword>
<evidence type="ECO:0000313" key="27">
    <source>
        <dbReference type="Proteomes" id="UP000601435"/>
    </source>
</evidence>
<dbReference type="InterPro" id="IPR005111">
    <property type="entry name" value="MoeA_C_domain_IV"/>
</dbReference>
<evidence type="ECO:0000256" key="20">
    <source>
        <dbReference type="ARBA" id="ARBA00023204"/>
    </source>
</evidence>
<dbReference type="HAMAP" id="MF_01224_B">
    <property type="entry name" value="MoaC_B"/>
    <property type="match status" value="1"/>
</dbReference>
<dbReference type="CDD" id="cd00887">
    <property type="entry name" value="MoeA"/>
    <property type="match status" value="1"/>
</dbReference>
<dbReference type="Pfam" id="PF00994">
    <property type="entry name" value="MoCF_biosynth"/>
    <property type="match status" value="1"/>
</dbReference>
<keyword evidence="11" id="KW-0479">Metal-binding</keyword>
<dbReference type="GO" id="GO:0006508">
    <property type="term" value="P:proteolysis"/>
    <property type="evidence" value="ECO:0007669"/>
    <property type="project" value="InterPro"/>
</dbReference>
<comment type="similarity">
    <text evidence="4 24">Belongs to the peptidase S24 family.</text>
</comment>
<dbReference type="Proteomes" id="UP000601435">
    <property type="component" value="Unassembled WGS sequence"/>
</dbReference>
<proteinExistence type="inferred from homology"/>
<evidence type="ECO:0000256" key="21">
    <source>
        <dbReference type="ARBA" id="ARBA00023236"/>
    </source>
</evidence>
<dbReference type="NCBIfam" id="TIGR00581">
    <property type="entry name" value="moaC"/>
    <property type="match status" value="1"/>
</dbReference>
<dbReference type="SUPFAM" id="SSF51306">
    <property type="entry name" value="LexA/Signal peptidase"/>
    <property type="match status" value="1"/>
</dbReference>
<dbReference type="InterPro" id="IPR038987">
    <property type="entry name" value="MoeA-like"/>
</dbReference>
<evidence type="ECO:0000256" key="19">
    <source>
        <dbReference type="ARBA" id="ARBA00023163"/>
    </source>
</evidence>
<dbReference type="Gene3D" id="3.90.105.10">
    <property type="entry name" value="Molybdopterin biosynthesis moea protein, domain 2"/>
    <property type="match status" value="1"/>
</dbReference>
<dbReference type="Pfam" id="PF01726">
    <property type="entry name" value="LexA_DNA_bind"/>
    <property type="match status" value="1"/>
</dbReference>
<evidence type="ECO:0000259" key="25">
    <source>
        <dbReference type="SMART" id="SM00852"/>
    </source>
</evidence>
<evidence type="ECO:0000256" key="24">
    <source>
        <dbReference type="RuleBase" id="RU003991"/>
    </source>
</evidence>
<comment type="similarity">
    <text evidence="6">In the C-terminal section; belongs to the MoeA family.</text>
</comment>
<dbReference type="InterPro" id="IPR002820">
    <property type="entry name" value="Mopterin_CF_biosynth-C_dom"/>
</dbReference>
<keyword evidence="16" id="KW-0805">Transcription regulation</keyword>
<dbReference type="CDD" id="cd01420">
    <property type="entry name" value="MoaC_PE"/>
    <property type="match status" value="1"/>
</dbReference>
<dbReference type="InterPro" id="IPR006199">
    <property type="entry name" value="LexA_DNA-bd_dom"/>
</dbReference>
<evidence type="ECO:0000256" key="18">
    <source>
        <dbReference type="ARBA" id="ARBA00023150"/>
    </source>
</evidence>
<dbReference type="SUPFAM" id="SSF46785">
    <property type="entry name" value="Winged helix' DNA-binding domain"/>
    <property type="match status" value="1"/>
</dbReference>
<dbReference type="Gene3D" id="2.40.340.10">
    <property type="entry name" value="MoeA, C-terminal, domain IV"/>
    <property type="match status" value="1"/>
</dbReference>
<dbReference type="InterPro" id="IPR036688">
    <property type="entry name" value="MoeA_C_domain_IV_sf"/>
</dbReference>
<keyword evidence="21" id="KW-0742">SOS response</keyword>
<dbReference type="GO" id="GO:0061799">
    <property type="term" value="F:cyclic pyranopterin monophosphate synthase activity"/>
    <property type="evidence" value="ECO:0007669"/>
    <property type="project" value="UniProtKB-EC"/>
</dbReference>
<keyword evidence="17" id="KW-0238">DNA-binding</keyword>
<keyword evidence="7" id="KW-0678">Repressor</keyword>
<evidence type="ECO:0000256" key="8">
    <source>
        <dbReference type="ARBA" id="ARBA00022505"/>
    </source>
</evidence>
<feature type="domain" description="MoaB/Mog" evidence="25">
    <location>
        <begin position="373"/>
        <end position="510"/>
    </location>
</feature>
<dbReference type="InterPro" id="IPR001453">
    <property type="entry name" value="MoaB/Mog_dom"/>
</dbReference>
<evidence type="ECO:0000256" key="16">
    <source>
        <dbReference type="ARBA" id="ARBA00023015"/>
    </source>
</evidence>
<evidence type="ECO:0000256" key="2">
    <source>
        <dbReference type="ARBA" id="ARBA00001946"/>
    </source>
</evidence>
<dbReference type="InterPro" id="IPR036425">
    <property type="entry name" value="MoaB/Mog-like_dom_sf"/>
</dbReference>
<dbReference type="Pfam" id="PF01967">
    <property type="entry name" value="MoaC"/>
    <property type="match status" value="1"/>
</dbReference>
<dbReference type="PANTHER" id="PTHR10192">
    <property type="entry name" value="MOLYBDOPTERIN BIOSYNTHESIS PROTEIN"/>
    <property type="match status" value="1"/>
</dbReference>
<dbReference type="InterPro" id="IPR006197">
    <property type="entry name" value="Peptidase_S24_LexA"/>
</dbReference>
<dbReference type="InterPro" id="IPR047594">
    <property type="entry name" value="MoaC_bact/euk"/>
</dbReference>
<dbReference type="GO" id="GO:0004252">
    <property type="term" value="F:serine-type endopeptidase activity"/>
    <property type="evidence" value="ECO:0007669"/>
    <property type="project" value="InterPro"/>
</dbReference>
<dbReference type="FunFam" id="2.10.109.10:FF:000001">
    <property type="entry name" value="LexA repressor"/>
    <property type="match status" value="1"/>
</dbReference>
<dbReference type="InterPro" id="IPR036388">
    <property type="entry name" value="WH-like_DNA-bd_sf"/>
</dbReference>
<dbReference type="InterPro" id="IPR015927">
    <property type="entry name" value="Peptidase_S24_S26A/B/C"/>
</dbReference>
<evidence type="ECO:0000256" key="4">
    <source>
        <dbReference type="ARBA" id="ARBA00007484"/>
    </source>
</evidence>
<comment type="similarity">
    <text evidence="5">In the N-terminal section; belongs to the MoaB/Mog family.</text>
</comment>
<dbReference type="NCBIfam" id="TIGR00498">
    <property type="entry name" value="lexA"/>
    <property type="match status" value="1"/>
</dbReference>
<evidence type="ECO:0000256" key="9">
    <source>
        <dbReference type="ARBA" id="ARBA00022679"/>
    </source>
</evidence>
<evidence type="ECO:0000313" key="26">
    <source>
        <dbReference type="EMBL" id="CAE7790494.1"/>
    </source>
</evidence>
<dbReference type="CDD" id="cd06529">
    <property type="entry name" value="S24_LexA-like"/>
    <property type="match status" value="1"/>
</dbReference>
<protein>
    <submittedName>
        <fullName evidence="26">LexA protein</fullName>
    </submittedName>
</protein>
<dbReference type="FunFam" id="3.40.980.10:FF:000004">
    <property type="entry name" value="Molybdopterin molybdenumtransferase"/>
    <property type="match status" value="1"/>
</dbReference>
<dbReference type="PANTHER" id="PTHR10192:SF5">
    <property type="entry name" value="GEPHYRIN"/>
    <property type="match status" value="1"/>
</dbReference>
<dbReference type="SUPFAM" id="SSF63882">
    <property type="entry name" value="MoeA N-terminal region -like"/>
    <property type="match status" value="1"/>
</dbReference>
<comment type="catalytic activity">
    <reaction evidence="1">
        <text>(8S)-3',8-cyclo-7,8-dihydroguanosine 5'-triphosphate = cyclic pyranopterin phosphate + diphosphate</text>
        <dbReference type="Rhea" id="RHEA:49580"/>
        <dbReference type="ChEBI" id="CHEBI:33019"/>
        <dbReference type="ChEBI" id="CHEBI:59648"/>
        <dbReference type="ChEBI" id="CHEBI:131766"/>
        <dbReference type="EC" id="4.6.1.17"/>
    </reaction>
</comment>
<accession>A0A812YPF5</accession>
<dbReference type="AlphaFoldDB" id="A0A812YPF5"/>
<dbReference type="InterPro" id="IPR023045">
    <property type="entry name" value="MoaC"/>
</dbReference>
<evidence type="ECO:0000256" key="6">
    <source>
        <dbReference type="ARBA" id="ARBA00008339"/>
    </source>
</evidence>
<dbReference type="GO" id="GO:0006777">
    <property type="term" value="P:Mo-molybdopterin cofactor biosynthetic process"/>
    <property type="evidence" value="ECO:0007669"/>
    <property type="project" value="UniProtKB-KW"/>
</dbReference>
<evidence type="ECO:0000256" key="14">
    <source>
        <dbReference type="ARBA" id="ARBA00022813"/>
    </source>
</evidence>
<feature type="non-terminal residue" evidence="26">
    <location>
        <position position="1"/>
    </location>
</feature>
<keyword evidence="14 24" id="KW-0068">Autocatalytic cleavage</keyword>
<dbReference type="Gene3D" id="3.40.980.10">
    <property type="entry name" value="MoaB/Mog-like domain"/>
    <property type="match status" value="1"/>
</dbReference>
<name>A0A812YPF5_9DINO</name>
<dbReference type="GO" id="GO:0003677">
    <property type="term" value="F:DNA binding"/>
    <property type="evidence" value="ECO:0007669"/>
    <property type="project" value="UniProtKB-KW"/>
</dbReference>
<dbReference type="PROSITE" id="PS01079">
    <property type="entry name" value="MOCF_BIOSYNTHESIS_2"/>
    <property type="match status" value="1"/>
</dbReference>
<dbReference type="Gene3D" id="2.10.109.10">
    <property type="entry name" value="Umud Fragment, subunit A"/>
    <property type="match status" value="1"/>
</dbReference>
<dbReference type="NCBIfam" id="NF045515">
    <property type="entry name" value="Glp_gephyrin"/>
    <property type="match status" value="1"/>
</dbReference>
<dbReference type="EMBL" id="CAJNJA010043100">
    <property type="protein sequence ID" value="CAE7790494.1"/>
    <property type="molecule type" value="Genomic_DNA"/>
</dbReference>
<dbReference type="InterPro" id="IPR036522">
    <property type="entry name" value="MoaC_sf"/>
</dbReference>
<dbReference type="SUPFAM" id="SSF55040">
    <property type="entry name" value="Molybdenum cofactor biosynthesis protein C, MoaC"/>
    <property type="match status" value="1"/>
</dbReference>
<comment type="pathway">
    <text evidence="3">Cofactor biosynthesis; molybdopterin biosynthesis.</text>
</comment>
<dbReference type="SUPFAM" id="SSF63867">
    <property type="entry name" value="MoeA C-terminal domain-like"/>
    <property type="match status" value="1"/>
</dbReference>
<evidence type="ECO:0000256" key="7">
    <source>
        <dbReference type="ARBA" id="ARBA00022491"/>
    </source>
</evidence>
<evidence type="ECO:0000256" key="3">
    <source>
        <dbReference type="ARBA" id="ARBA00005046"/>
    </source>
</evidence>
<keyword evidence="19" id="KW-0804">Transcription</keyword>
<evidence type="ECO:0000256" key="15">
    <source>
        <dbReference type="ARBA" id="ARBA00022842"/>
    </source>
</evidence>
<comment type="cofactor">
    <cofactor evidence="2">
        <name>Mg(2+)</name>
        <dbReference type="ChEBI" id="CHEBI:18420"/>
    </cofactor>
</comment>
<sequence>AFLVGESLMRQAEVTAATRALLAGKAVMVDVGAKAETERRATARGEVVMQPETLRLIESGGVQKGDVLSVARLAGIMGAKRTPELIPLCHPLALTSVTLDLRLRPERDAVEIEATCKLTGRTGVEMEALTAVSVAALTVYDMCKAVDRGMRIDNVRLVHKTGGKSGTYEDDEAECFFATARPRDARPGDREPPQRSSGMISVEEAQTRVLAAFSPLPAETVAVNQALGRVLAEDVTARVTQPPADVSAMDGYAVRAEDLAEIPARLQVVGRVPAGGRYADRLAPGQAVRIFTGAPLPDGADTIVIQEDCTAEGDAVVVRAGAARGTYVRPAGLDFRAGSLGVPAGRPVSVRDLGLIAAMNRPWVSVRRRPRVAVLATGDEVVMPGDPLGPSQIVSSNGLALCALVEACGGSAINLGIAADSAESLQRLAAGAAGADLLVTTGGASVGEHDLIRSVLGEAGLELDFWKIAMRPGKPLMFGRLKDTPMLGLPGNPVSSLVCGLLFLRPMLDRLLGLQRPAHPLEPALLGADLGANDRRQDYLRASLETDADGRRVATPFGRQDSSMLATLTQADALIVRPPHAPALAAGQVVALLRFPAGLGSIDVRQATRWEAAGPLRASNKGPDDMLTRKQHELLLFLHAHLGEHGVSPSFDEMKEALGLKSKSGIHRLITGLEERGFIRRLPHRARAIEVLRLPEDMAGKSGFAPNVIEGGRRAGLAGARVATDSEAVSLPLYGRIAAGTPIEALRDHSNYVDVPADLLSRGEHYALQVEGDSMVEAGILDGDTVVIERSDQAENGAIVVALVDDAEVTLKRFRRRGGAIALEPANRNYEPRLFPPDRVKVQGRLIGLLRRY</sequence>
<evidence type="ECO:0000256" key="12">
    <source>
        <dbReference type="ARBA" id="ARBA00022763"/>
    </source>
</evidence>
<comment type="caution">
    <text evidence="26">The sequence shown here is derived from an EMBL/GenBank/DDBJ whole genome shotgun (WGS) entry which is preliminary data.</text>
</comment>
<dbReference type="InterPro" id="IPR036286">
    <property type="entry name" value="LexA/Signal_pep-like_sf"/>
</dbReference>
<keyword evidence="22" id="KW-0456">Lyase</keyword>
<dbReference type="Gene3D" id="3.30.70.640">
    <property type="entry name" value="Molybdopterin cofactor biosynthesis C (MoaC) domain"/>
    <property type="match status" value="1"/>
</dbReference>
<keyword evidence="10" id="KW-0235">DNA replication</keyword>
<reference evidence="26" key="1">
    <citation type="submission" date="2021-02" db="EMBL/GenBank/DDBJ databases">
        <authorList>
            <person name="Dougan E. K."/>
            <person name="Rhodes N."/>
            <person name="Thang M."/>
            <person name="Chan C."/>
        </authorList>
    </citation>
    <scope>NUCLEOTIDE SEQUENCE</scope>
</reference>
<keyword evidence="9" id="KW-0808">Transferase</keyword>
<dbReference type="GO" id="GO:0061599">
    <property type="term" value="F:molybdopterin molybdotransferase activity"/>
    <property type="evidence" value="ECO:0007669"/>
    <property type="project" value="UniProtKB-EC"/>
</dbReference>
<dbReference type="Pfam" id="PF03454">
    <property type="entry name" value="MoeA_C"/>
    <property type="match status" value="1"/>
</dbReference>
<evidence type="ECO:0000256" key="11">
    <source>
        <dbReference type="ARBA" id="ARBA00022723"/>
    </source>
</evidence>
<dbReference type="GO" id="GO:0005829">
    <property type="term" value="C:cytosol"/>
    <property type="evidence" value="ECO:0007669"/>
    <property type="project" value="TreeGrafter"/>
</dbReference>
<keyword evidence="18" id="KW-0501">Molybdenum cofactor biosynthesis</keyword>
<dbReference type="InterPro" id="IPR005110">
    <property type="entry name" value="MoeA_linker/N"/>
</dbReference>
<dbReference type="NCBIfam" id="NF006870">
    <property type="entry name" value="PRK09364.1"/>
    <property type="match status" value="1"/>
</dbReference>
<dbReference type="Pfam" id="PF00717">
    <property type="entry name" value="Peptidase_S24"/>
    <property type="match status" value="1"/>
</dbReference>
<dbReference type="InterPro" id="IPR008284">
    <property type="entry name" value="MoCF_biosynth_CS"/>
</dbReference>
<evidence type="ECO:0000256" key="13">
    <source>
        <dbReference type="ARBA" id="ARBA00022801"/>
    </source>
</evidence>
<dbReference type="OrthoDB" id="5422924at2759"/>
<dbReference type="InterPro" id="IPR036135">
    <property type="entry name" value="MoeA_linker/N_sf"/>
</dbReference>
<comment type="catalytic activity">
    <reaction evidence="23">
        <text>adenylyl-molybdopterin + molybdate = Mo-molybdopterin + AMP + H(+)</text>
        <dbReference type="Rhea" id="RHEA:35047"/>
        <dbReference type="ChEBI" id="CHEBI:15378"/>
        <dbReference type="ChEBI" id="CHEBI:36264"/>
        <dbReference type="ChEBI" id="CHEBI:62727"/>
        <dbReference type="ChEBI" id="CHEBI:71302"/>
        <dbReference type="ChEBI" id="CHEBI:456215"/>
        <dbReference type="EC" id="2.10.1.1"/>
    </reaction>
</comment>